<organism evidence="6 7">
    <name type="scientific">Allokutzneria albata</name>
    <name type="common">Kibdelosporangium albatum</name>
    <dbReference type="NCBI Taxonomy" id="211114"/>
    <lineage>
        <taxon>Bacteria</taxon>
        <taxon>Bacillati</taxon>
        <taxon>Actinomycetota</taxon>
        <taxon>Actinomycetes</taxon>
        <taxon>Pseudonocardiales</taxon>
        <taxon>Pseudonocardiaceae</taxon>
        <taxon>Allokutzneria</taxon>
    </lineage>
</organism>
<keyword evidence="2 4" id="KW-0238">DNA-binding</keyword>
<dbReference type="PRINTS" id="PR00455">
    <property type="entry name" value="HTHTETR"/>
</dbReference>
<evidence type="ECO:0000256" key="3">
    <source>
        <dbReference type="ARBA" id="ARBA00023163"/>
    </source>
</evidence>
<evidence type="ECO:0000256" key="2">
    <source>
        <dbReference type="ARBA" id="ARBA00023125"/>
    </source>
</evidence>
<name>A0A1G9W1E3_ALLAB</name>
<dbReference type="RefSeq" id="WP_043812799.1">
    <property type="nucleotide sequence ID" value="NZ_JOEF01000019.1"/>
</dbReference>
<dbReference type="eggNOG" id="COG1309">
    <property type="taxonomic scope" value="Bacteria"/>
</dbReference>
<dbReference type="Pfam" id="PF00440">
    <property type="entry name" value="TetR_N"/>
    <property type="match status" value="1"/>
</dbReference>
<evidence type="ECO:0000256" key="1">
    <source>
        <dbReference type="ARBA" id="ARBA00023015"/>
    </source>
</evidence>
<dbReference type="GO" id="GO:0000976">
    <property type="term" value="F:transcription cis-regulatory region binding"/>
    <property type="evidence" value="ECO:0007669"/>
    <property type="project" value="TreeGrafter"/>
</dbReference>
<dbReference type="Pfam" id="PF21943">
    <property type="entry name" value="TetR_C_46"/>
    <property type="match status" value="1"/>
</dbReference>
<dbReference type="Proteomes" id="UP000183376">
    <property type="component" value="Chromosome I"/>
</dbReference>
<dbReference type="InterPro" id="IPR054129">
    <property type="entry name" value="DesT_TetR_C"/>
</dbReference>
<dbReference type="Gene3D" id="1.10.357.10">
    <property type="entry name" value="Tetracycline Repressor, domain 2"/>
    <property type="match status" value="1"/>
</dbReference>
<dbReference type="PROSITE" id="PS50977">
    <property type="entry name" value="HTH_TETR_2"/>
    <property type="match status" value="1"/>
</dbReference>
<evidence type="ECO:0000313" key="7">
    <source>
        <dbReference type="Proteomes" id="UP000183376"/>
    </source>
</evidence>
<evidence type="ECO:0000256" key="4">
    <source>
        <dbReference type="PROSITE-ProRule" id="PRU00335"/>
    </source>
</evidence>
<accession>A0A1G9W1E3</accession>
<sequence>MSSITEPVPGRTRGRMTRDARRAQLLELATELMIERGVDGFSTNELARRAGISNPLLFHYFPTRGDIVLEVVSATIEELVEQVRPNPELSPIDQLTEGLTRYVTYVERTRNGYLSLVRGAAAADADLRAVVDSSRTRIAGYFADSLAAAGIEVDAALSLLVRGAVAFVEEIALHWVESPQLGREDLVDLLRQALLRALPFSPEQLEALTS</sequence>
<dbReference type="PANTHER" id="PTHR30055">
    <property type="entry name" value="HTH-TYPE TRANSCRIPTIONAL REGULATOR RUTR"/>
    <property type="match status" value="1"/>
</dbReference>
<dbReference type="InterPro" id="IPR001647">
    <property type="entry name" value="HTH_TetR"/>
</dbReference>
<feature type="DNA-binding region" description="H-T-H motif" evidence="4">
    <location>
        <begin position="42"/>
        <end position="61"/>
    </location>
</feature>
<dbReference type="EMBL" id="LT629701">
    <property type="protein sequence ID" value="SDM78310.1"/>
    <property type="molecule type" value="Genomic_DNA"/>
</dbReference>
<dbReference type="STRING" id="211114.SAMN04489726_3347"/>
<dbReference type="SUPFAM" id="SSF46689">
    <property type="entry name" value="Homeodomain-like"/>
    <property type="match status" value="1"/>
</dbReference>
<keyword evidence="3" id="KW-0804">Transcription</keyword>
<dbReference type="InterPro" id="IPR009057">
    <property type="entry name" value="Homeodomain-like_sf"/>
</dbReference>
<gene>
    <name evidence="6" type="ORF">SAMN04489726_3347</name>
</gene>
<proteinExistence type="predicted"/>
<dbReference type="GO" id="GO:0003700">
    <property type="term" value="F:DNA-binding transcription factor activity"/>
    <property type="evidence" value="ECO:0007669"/>
    <property type="project" value="TreeGrafter"/>
</dbReference>
<evidence type="ECO:0000259" key="5">
    <source>
        <dbReference type="PROSITE" id="PS50977"/>
    </source>
</evidence>
<dbReference type="PANTHER" id="PTHR30055:SF226">
    <property type="entry name" value="HTH-TYPE TRANSCRIPTIONAL REGULATOR PKSA"/>
    <property type="match status" value="1"/>
</dbReference>
<keyword evidence="1" id="KW-0805">Transcription regulation</keyword>
<evidence type="ECO:0000313" key="6">
    <source>
        <dbReference type="EMBL" id="SDM78310.1"/>
    </source>
</evidence>
<protein>
    <submittedName>
        <fullName evidence="6">DNA-binding transcriptional regulator, AcrR family</fullName>
    </submittedName>
</protein>
<feature type="domain" description="HTH tetR-type" evidence="5">
    <location>
        <begin position="19"/>
        <end position="79"/>
    </location>
</feature>
<dbReference type="AlphaFoldDB" id="A0A1G9W1E3"/>
<reference evidence="6 7" key="1">
    <citation type="submission" date="2016-10" db="EMBL/GenBank/DDBJ databases">
        <authorList>
            <person name="de Groot N.N."/>
        </authorList>
    </citation>
    <scope>NUCLEOTIDE SEQUENCE [LARGE SCALE GENOMIC DNA]</scope>
    <source>
        <strain evidence="6 7">DSM 44149</strain>
    </source>
</reference>
<keyword evidence="7" id="KW-1185">Reference proteome</keyword>
<dbReference type="InterPro" id="IPR050109">
    <property type="entry name" value="HTH-type_TetR-like_transc_reg"/>
</dbReference>